<dbReference type="InterPro" id="IPR055087">
    <property type="entry name" value="GldL-like_N"/>
</dbReference>
<evidence type="ECO:0000256" key="1">
    <source>
        <dbReference type="SAM" id="Coils"/>
    </source>
</evidence>
<evidence type="ECO:0000313" key="5">
    <source>
        <dbReference type="Proteomes" id="UP000027821"/>
    </source>
</evidence>
<dbReference type="Proteomes" id="UP000027821">
    <property type="component" value="Unassembled WGS sequence"/>
</dbReference>
<dbReference type="EMBL" id="JMIH01000023">
    <property type="protein sequence ID" value="KEO73077.1"/>
    <property type="molecule type" value="Genomic_DNA"/>
</dbReference>
<sequence length="273" mass="29403">MSANKNSFKYKFYGDIMPKIYGIGAAVVILGAMFKILDWPGATLMIGIGLTTEAAIFFLSSFEPKHEDVDWAKVYPQLSPTYNGDGMPLMPQSAVGSTPMKDSTTQKFDKVLEDAKIGDDLIENLGKGIKNLAASAEKLGSVSDAAVATSEYADNVRNASRTLVDMNQSYSKTASALVEMSSASTDAKEYHEQVVTVTKNLSALNAVYEMELQDANSHVKVLNKFYSNVSAAMEGLNEAGKETEAFKNQLAQLNANVSSLNKVYGGMLSAMKG</sequence>
<protein>
    <submittedName>
        <fullName evidence="4">Gliding motility protein</fullName>
    </submittedName>
</protein>
<reference evidence="4 5" key="1">
    <citation type="submission" date="2014-04" db="EMBL/GenBank/DDBJ databases">
        <title>Characterization and application of a salt tolerant electro-active bacterium.</title>
        <authorList>
            <person name="Yang L."/>
            <person name="Wei S."/>
            <person name="Tay Q.X.M."/>
        </authorList>
    </citation>
    <scope>NUCLEOTIDE SEQUENCE [LARGE SCALE GENOMIC DNA]</scope>
    <source>
        <strain evidence="4 5">LY1</strain>
    </source>
</reference>
<keyword evidence="1" id="KW-0175">Coiled coil</keyword>
<evidence type="ECO:0000259" key="3">
    <source>
        <dbReference type="Pfam" id="PF22827"/>
    </source>
</evidence>
<dbReference type="RefSeq" id="WP_035076370.1">
    <property type="nucleotide sequence ID" value="NZ_JMIH01000023.1"/>
</dbReference>
<feature type="domain" description="Gliding motility protein GldL-like N-terminal" evidence="3">
    <location>
        <begin position="20"/>
        <end position="79"/>
    </location>
</feature>
<feature type="transmembrane region" description="Helical" evidence="2">
    <location>
        <begin position="20"/>
        <end position="37"/>
    </location>
</feature>
<dbReference type="InterPro" id="IPR019852">
    <property type="entry name" value="Motility-assoc_prot_GldL"/>
</dbReference>
<comment type="caution">
    <text evidence="4">The sequence shown here is derived from an EMBL/GenBank/DDBJ whole genome shotgun (WGS) entry which is preliminary data.</text>
</comment>
<evidence type="ECO:0000313" key="4">
    <source>
        <dbReference type="EMBL" id="KEO73077.1"/>
    </source>
</evidence>
<keyword evidence="2" id="KW-0472">Membrane</keyword>
<dbReference type="Pfam" id="PF22827">
    <property type="entry name" value="GldL_N"/>
    <property type="match status" value="1"/>
</dbReference>
<accession>A0A074LH22</accession>
<keyword evidence="2" id="KW-0812">Transmembrane</keyword>
<dbReference type="Gene3D" id="1.20.920.20">
    <property type="match status" value="1"/>
</dbReference>
<dbReference type="NCBIfam" id="TIGR03513">
    <property type="entry name" value="GldL_gliding"/>
    <property type="match status" value="1"/>
</dbReference>
<evidence type="ECO:0000256" key="2">
    <source>
        <dbReference type="SAM" id="Phobius"/>
    </source>
</evidence>
<organism evidence="4 5">
    <name type="scientific">Anditalea andensis</name>
    <dbReference type="NCBI Taxonomy" id="1048983"/>
    <lineage>
        <taxon>Bacteria</taxon>
        <taxon>Pseudomonadati</taxon>
        <taxon>Bacteroidota</taxon>
        <taxon>Cytophagia</taxon>
        <taxon>Cytophagales</taxon>
        <taxon>Cytophagaceae</taxon>
        <taxon>Anditalea</taxon>
    </lineage>
</organism>
<dbReference type="eggNOG" id="ENOG502Z8HM">
    <property type="taxonomic scope" value="Bacteria"/>
</dbReference>
<name>A0A074LH22_9BACT</name>
<gene>
    <name evidence="4" type="ORF">EL17_15830</name>
</gene>
<keyword evidence="2" id="KW-1133">Transmembrane helix</keyword>
<proteinExistence type="predicted"/>
<dbReference type="OrthoDB" id="1466660at2"/>
<keyword evidence="5" id="KW-1185">Reference proteome</keyword>
<dbReference type="STRING" id="1048983.EL17_15830"/>
<feature type="coiled-coil region" evidence="1">
    <location>
        <begin position="236"/>
        <end position="263"/>
    </location>
</feature>
<dbReference type="AlphaFoldDB" id="A0A074LH22"/>